<reference evidence="1 2" key="1">
    <citation type="journal article" date="2015" name="Microbiome">
        <title>Genomic resolution of linkages in carbon, nitrogen, and sulfur cycling among widespread estuary sediment bacteria.</title>
        <authorList>
            <person name="Baker B.J."/>
            <person name="Lazar C.S."/>
            <person name="Teske A.P."/>
            <person name="Dick G.J."/>
        </authorList>
    </citation>
    <scope>NUCLEOTIDE SEQUENCE [LARGE SCALE GENOMIC DNA]</scope>
    <source>
        <strain evidence="1">SM23_60</strain>
    </source>
</reference>
<proteinExistence type="predicted"/>
<sequence>MELLFERVLSLSKDESRSTLLWFSIPFSLERVVLRKKHLGLTIQQSNQKYATIDNTIAQIIMVQ</sequence>
<accession>A0A0S8GJ75</accession>
<evidence type="ECO:0000313" key="2">
    <source>
        <dbReference type="Proteomes" id="UP000051096"/>
    </source>
</evidence>
<protein>
    <submittedName>
        <fullName evidence="1">Uncharacterized protein</fullName>
    </submittedName>
</protein>
<gene>
    <name evidence="1" type="ORF">AMJ87_04090</name>
</gene>
<comment type="caution">
    <text evidence="1">The sequence shown here is derived from an EMBL/GenBank/DDBJ whole genome shotgun (WGS) entry which is preliminary data.</text>
</comment>
<dbReference type="AlphaFoldDB" id="A0A0S8GJ75"/>
<evidence type="ECO:0000313" key="1">
    <source>
        <dbReference type="EMBL" id="KPK72689.1"/>
    </source>
</evidence>
<dbReference type="Proteomes" id="UP000051096">
    <property type="component" value="Unassembled WGS sequence"/>
</dbReference>
<dbReference type="EMBL" id="LJUO01000025">
    <property type="protein sequence ID" value="KPK72689.1"/>
    <property type="molecule type" value="Genomic_DNA"/>
</dbReference>
<name>A0A0S8GJ75_UNCW3</name>
<organism evidence="1 2">
    <name type="scientific">candidate division WOR_3 bacterium SM23_60</name>
    <dbReference type="NCBI Taxonomy" id="1703780"/>
    <lineage>
        <taxon>Bacteria</taxon>
        <taxon>Bacteria division WOR-3</taxon>
    </lineage>
</organism>